<evidence type="ECO:0000256" key="5">
    <source>
        <dbReference type="RuleBase" id="RU003829"/>
    </source>
</evidence>
<evidence type="ECO:0000256" key="4">
    <source>
        <dbReference type="PROSITE-ProRule" id="PRU00330"/>
    </source>
</evidence>
<dbReference type="SUPFAM" id="SSF75632">
    <property type="entry name" value="Cullin homology domain"/>
    <property type="match status" value="1"/>
</dbReference>
<dbReference type="PROSITE" id="PS50069">
    <property type="entry name" value="CULLIN_2"/>
    <property type="match status" value="1"/>
</dbReference>
<dbReference type="Gene3D" id="1.20.1310.10">
    <property type="entry name" value="Cullin Repeats"/>
    <property type="match status" value="2"/>
</dbReference>
<dbReference type="PANTHER" id="PTHR11932">
    <property type="entry name" value="CULLIN"/>
    <property type="match status" value="1"/>
</dbReference>
<proteinExistence type="inferred from homology"/>
<dbReference type="InterPro" id="IPR036317">
    <property type="entry name" value="Cullin_homology_sf"/>
</dbReference>
<evidence type="ECO:0000256" key="1">
    <source>
        <dbReference type="ARBA" id="ARBA00006019"/>
    </source>
</evidence>
<dbReference type="GO" id="GO:0031625">
    <property type="term" value="F:ubiquitin protein ligase binding"/>
    <property type="evidence" value="ECO:0007669"/>
    <property type="project" value="InterPro"/>
</dbReference>
<organism evidence="7 8">
    <name type="scientific">Rhipicephalus microplus</name>
    <name type="common">Cattle tick</name>
    <name type="synonym">Boophilus microplus</name>
    <dbReference type="NCBI Taxonomy" id="6941"/>
    <lineage>
        <taxon>Eukaryota</taxon>
        <taxon>Metazoa</taxon>
        <taxon>Ecdysozoa</taxon>
        <taxon>Arthropoda</taxon>
        <taxon>Chelicerata</taxon>
        <taxon>Arachnida</taxon>
        <taxon>Acari</taxon>
        <taxon>Parasitiformes</taxon>
        <taxon>Ixodida</taxon>
        <taxon>Ixodoidea</taxon>
        <taxon>Ixodidae</taxon>
        <taxon>Rhipicephalinae</taxon>
        <taxon>Rhipicephalus</taxon>
        <taxon>Boophilus</taxon>
    </lineage>
</organism>
<feature type="domain" description="Cullin family profile" evidence="6">
    <location>
        <begin position="108"/>
        <end position="244"/>
    </location>
</feature>
<dbReference type="SMART" id="SM00182">
    <property type="entry name" value="CULLIN"/>
    <property type="match status" value="1"/>
</dbReference>
<evidence type="ECO:0000256" key="2">
    <source>
        <dbReference type="ARBA" id="ARBA00022499"/>
    </source>
</evidence>
<dbReference type="VEuPathDB" id="VectorBase:LOC119169299"/>
<dbReference type="AlphaFoldDB" id="A0A9J6DRB8"/>
<evidence type="ECO:0000313" key="8">
    <source>
        <dbReference type="Proteomes" id="UP000821866"/>
    </source>
</evidence>
<accession>A0A9J6DRB8</accession>
<gene>
    <name evidence="7" type="ORF">HPB51_001063</name>
</gene>
<dbReference type="SUPFAM" id="SSF74788">
    <property type="entry name" value="Cullin repeat-like"/>
    <property type="match status" value="1"/>
</dbReference>
<comment type="caution">
    <text evidence="7">The sequence shown here is derived from an EMBL/GenBank/DDBJ whole genome shotgun (WGS) entry which is preliminary data.</text>
</comment>
<comment type="similarity">
    <text evidence="1 4 5">Belongs to the cullin family.</text>
</comment>
<keyword evidence="8" id="KW-1185">Reference proteome</keyword>
<keyword evidence="2" id="KW-1017">Isopeptide bond</keyword>
<evidence type="ECO:0000256" key="3">
    <source>
        <dbReference type="ARBA" id="ARBA00022843"/>
    </source>
</evidence>
<dbReference type="InterPro" id="IPR001373">
    <property type="entry name" value="Cullin_N"/>
</dbReference>
<dbReference type="InterPro" id="IPR045093">
    <property type="entry name" value="Cullin"/>
</dbReference>
<sequence>MKAIVDMDDLGVEHMLNNQMMDELARLFRFLERVPGGVKTILDCVSKHLRNLGRSVVNEHGDSVSLIPKAMELRDRFDQILQHSFDNQKLARDMIAADFECILSYTRKSPENLSAFIDDMMRKGIRNMTRKETYRLLDKVMVIFRALQEKDLFERYYKQHLAKRLLLNKSASDEAERAMVAKLRKECGCLFTSKMEAMFKDMHTSNNMMKQFEETVSSCRVDMHGVDINVRVLTTGFWPWPLPRSKATFPSPRGVLTNYSNGSI</sequence>
<reference evidence="7" key="1">
    <citation type="journal article" date="2020" name="Cell">
        <title>Large-Scale Comparative Analyses of Tick Genomes Elucidate Their Genetic Diversity and Vector Capacities.</title>
        <authorList>
            <consortium name="Tick Genome and Microbiome Consortium (TIGMIC)"/>
            <person name="Jia N."/>
            <person name="Wang J."/>
            <person name="Shi W."/>
            <person name="Du L."/>
            <person name="Sun Y."/>
            <person name="Zhan W."/>
            <person name="Jiang J.F."/>
            <person name="Wang Q."/>
            <person name="Zhang B."/>
            <person name="Ji P."/>
            <person name="Bell-Sakyi L."/>
            <person name="Cui X.M."/>
            <person name="Yuan T.T."/>
            <person name="Jiang B.G."/>
            <person name="Yang W.F."/>
            <person name="Lam T.T."/>
            <person name="Chang Q.C."/>
            <person name="Ding S.J."/>
            <person name="Wang X.J."/>
            <person name="Zhu J.G."/>
            <person name="Ruan X.D."/>
            <person name="Zhao L."/>
            <person name="Wei J.T."/>
            <person name="Ye R.Z."/>
            <person name="Que T.C."/>
            <person name="Du C.H."/>
            <person name="Zhou Y.H."/>
            <person name="Cheng J.X."/>
            <person name="Dai P.F."/>
            <person name="Guo W.B."/>
            <person name="Han X.H."/>
            <person name="Huang E.J."/>
            <person name="Li L.F."/>
            <person name="Wei W."/>
            <person name="Gao Y.C."/>
            <person name="Liu J.Z."/>
            <person name="Shao H.Z."/>
            <person name="Wang X."/>
            <person name="Wang C.C."/>
            <person name="Yang T.C."/>
            <person name="Huo Q.B."/>
            <person name="Li W."/>
            <person name="Chen H.Y."/>
            <person name="Chen S.E."/>
            <person name="Zhou L.G."/>
            <person name="Ni X.B."/>
            <person name="Tian J.H."/>
            <person name="Sheng Y."/>
            <person name="Liu T."/>
            <person name="Pan Y.S."/>
            <person name="Xia L.Y."/>
            <person name="Li J."/>
            <person name="Zhao F."/>
            <person name="Cao W.C."/>
        </authorList>
    </citation>
    <scope>NUCLEOTIDE SEQUENCE</scope>
    <source>
        <strain evidence="7">Rmic-2018</strain>
    </source>
</reference>
<dbReference type="InterPro" id="IPR016159">
    <property type="entry name" value="Cullin_repeat-like_dom_sf"/>
</dbReference>
<dbReference type="InterPro" id="IPR016158">
    <property type="entry name" value="Cullin_homology"/>
</dbReference>
<reference evidence="7" key="2">
    <citation type="submission" date="2021-09" db="EMBL/GenBank/DDBJ databases">
        <authorList>
            <person name="Jia N."/>
            <person name="Wang J."/>
            <person name="Shi W."/>
            <person name="Du L."/>
            <person name="Sun Y."/>
            <person name="Zhan W."/>
            <person name="Jiang J."/>
            <person name="Wang Q."/>
            <person name="Zhang B."/>
            <person name="Ji P."/>
            <person name="Sakyi L.B."/>
            <person name="Cui X."/>
            <person name="Yuan T."/>
            <person name="Jiang B."/>
            <person name="Yang W."/>
            <person name="Lam T.T.-Y."/>
            <person name="Chang Q."/>
            <person name="Ding S."/>
            <person name="Wang X."/>
            <person name="Zhu J."/>
            <person name="Ruan X."/>
            <person name="Zhao L."/>
            <person name="Wei J."/>
            <person name="Que T."/>
            <person name="Du C."/>
            <person name="Cheng J."/>
            <person name="Dai P."/>
            <person name="Han X."/>
            <person name="Huang E."/>
            <person name="Gao Y."/>
            <person name="Liu J."/>
            <person name="Shao H."/>
            <person name="Ye R."/>
            <person name="Li L."/>
            <person name="Wei W."/>
            <person name="Wang X."/>
            <person name="Wang C."/>
            <person name="Huo Q."/>
            <person name="Li W."/>
            <person name="Guo W."/>
            <person name="Chen H."/>
            <person name="Chen S."/>
            <person name="Zhou L."/>
            <person name="Zhou L."/>
            <person name="Ni X."/>
            <person name="Tian J."/>
            <person name="Zhou Y."/>
            <person name="Sheng Y."/>
            <person name="Liu T."/>
            <person name="Pan Y."/>
            <person name="Xia L."/>
            <person name="Li J."/>
            <person name="Zhao F."/>
            <person name="Cao W."/>
        </authorList>
    </citation>
    <scope>NUCLEOTIDE SEQUENCE</scope>
    <source>
        <strain evidence="7">Rmic-2018</strain>
        <tissue evidence="7">Larvae</tissue>
    </source>
</reference>
<dbReference type="FunFam" id="1.20.1310.10:FF:000002">
    <property type="entry name" value="cullin-3 isoform X1"/>
    <property type="match status" value="1"/>
</dbReference>
<evidence type="ECO:0000259" key="6">
    <source>
        <dbReference type="PROSITE" id="PS50069"/>
    </source>
</evidence>
<name>A0A9J6DRB8_RHIMP</name>
<dbReference type="Pfam" id="PF00888">
    <property type="entry name" value="Cullin"/>
    <property type="match status" value="1"/>
</dbReference>
<protein>
    <recommendedName>
        <fullName evidence="6">Cullin family profile domain-containing protein</fullName>
    </recommendedName>
</protein>
<evidence type="ECO:0000313" key="7">
    <source>
        <dbReference type="EMBL" id="KAH8024727.1"/>
    </source>
</evidence>
<dbReference type="Proteomes" id="UP000821866">
    <property type="component" value="Unassembled WGS sequence"/>
</dbReference>
<dbReference type="GO" id="GO:0006511">
    <property type="term" value="P:ubiquitin-dependent protein catabolic process"/>
    <property type="evidence" value="ECO:0007669"/>
    <property type="project" value="InterPro"/>
</dbReference>
<dbReference type="EMBL" id="JABSTU010000007">
    <property type="protein sequence ID" value="KAH8024727.1"/>
    <property type="molecule type" value="Genomic_DNA"/>
</dbReference>
<keyword evidence="3" id="KW-0832">Ubl conjugation</keyword>